<dbReference type="EMBL" id="BARW01001819">
    <property type="protein sequence ID" value="GAI64198.1"/>
    <property type="molecule type" value="Genomic_DNA"/>
</dbReference>
<keyword evidence="1" id="KW-0472">Membrane</keyword>
<accession>X1Q7J0</accession>
<organism evidence="2">
    <name type="scientific">marine sediment metagenome</name>
    <dbReference type="NCBI Taxonomy" id="412755"/>
    <lineage>
        <taxon>unclassified sequences</taxon>
        <taxon>metagenomes</taxon>
        <taxon>ecological metagenomes</taxon>
    </lineage>
</organism>
<evidence type="ECO:0000313" key="2">
    <source>
        <dbReference type="EMBL" id="GAI64198.1"/>
    </source>
</evidence>
<feature type="transmembrane region" description="Helical" evidence="1">
    <location>
        <begin position="7"/>
        <end position="24"/>
    </location>
</feature>
<reference evidence="2" key="1">
    <citation type="journal article" date="2014" name="Front. Microbiol.">
        <title>High frequency of phylogenetically diverse reductive dehalogenase-homologous genes in deep subseafloor sedimentary metagenomes.</title>
        <authorList>
            <person name="Kawai M."/>
            <person name="Futagami T."/>
            <person name="Toyoda A."/>
            <person name="Takaki Y."/>
            <person name="Nishi S."/>
            <person name="Hori S."/>
            <person name="Arai W."/>
            <person name="Tsubouchi T."/>
            <person name="Morono Y."/>
            <person name="Uchiyama I."/>
            <person name="Ito T."/>
            <person name="Fujiyama A."/>
            <person name="Inagaki F."/>
            <person name="Takami H."/>
        </authorList>
    </citation>
    <scope>NUCLEOTIDE SEQUENCE</scope>
    <source>
        <strain evidence="2">Expedition CK06-06</strain>
    </source>
</reference>
<dbReference type="AlphaFoldDB" id="X1Q7J0"/>
<keyword evidence="1" id="KW-0812">Transmembrane</keyword>
<gene>
    <name evidence="2" type="ORF">S12H4_05473</name>
</gene>
<feature type="transmembrane region" description="Helical" evidence="1">
    <location>
        <begin position="30"/>
        <end position="49"/>
    </location>
</feature>
<comment type="caution">
    <text evidence="2">The sequence shown here is derived from an EMBL/GenBank/DDBJ whole genome shotgun (WGS) entry which is preliminary data.</text>
</comment>
<proteinExistence type="predicted"/>
<keyword evidence="1" id="KW-1133">Transmembrane helix</keyword>
<evidence type="ECO:0000256" key="1">
    <source>
        <dbReference type="SAM" id="Phobius"/>
    </source>
</evidence>
<name>X1Q7J0_9ZZZZ</name>
<sequence>MKPQDVISIVVVIGAIILLARGVYLWGDASLLGIVVVYYVLDLSPWIKLGRNQGDVIH</sequence>
<protein>
    <submittedName>
        <fullName evidence="2">Uncharacterized protein</fullName>
    </submittedName>
</protein>